<feature type="transmembrane region" description="Helical" evidence="8">
    <location>
        <begin position="20"/>
        <end position="37"/>
    </location>
</feature>
<dbReference type="PANTHER" id="PTHR11328">
    <property type="entry name" value="MAJOR FACILITATOR SUPERFAMILY DOMAIN-CONTAINING PROTEIN"/>
    <property type="match status" value="1"/>
</dbReference>
<comment type="subcellular location">
    <subcellularLocation>
        <location evidence="1">Cell membrane</location>
        <topology evidence="1">Multi-pass membrane protein</topology>
    </subcellularLocation>
</comment>
<dbReference type="PROSITE" id="PS00872">
    <property type="entry name" value="NA_GALACTOSIDE_SYMP"/>
    <property type="match status" value="1"/>
</dbReference>
<dbReference type="SUPFAM" id="SSF103473">
    <property type="entry name" value="MFS general substrate transporter"/>
    <property type="match status" value="1"/>
</dbReference>
<protein>
    <submittedName>
        <fullName evidence="9">Putative GPH family arabinoside transporter</fullName>
    </submittedName>
</protein>
<dbReference type="GO" id="GO:0005886">
    <property type="term" value="C:plasma membrane"/>
    <property type="evidence" value="ECO:0007669"/>
    <property type="project" value="UniProtKB-SubCell"/>
</dbReference>
<keyword evidence="7 8" id="KW-0472">Membrane</keyword>
<dbReference type="CDD" id="cd17332">
    <property type="entry name" value="MFS_MelB_like"/>
    <property type="match status" value="1"/>
</dbReference>
<evidence type="ECO:0000256" key="6">
    <source>
        <dbReference type="ARBA" id="ARBA00022989"/>
    </source>
</evidence>
<feature type="transmembrane region" description="Helical" evidence="8">
    <location>
        <begin position="234"/>
        <end position="256"/>
    </location>
</feature>
<dbReference type="GO" id="GO:0006814">
    <property type="term" value="P:sodium ion transport"/>
    <property type="evidence" value="ECO:0007669"/>
    <property type="project" value="InterPro"/>
</dbReference>
<dbReference type="Gene3D" id="1.20.1250.20">
    <property type="entry name" value="MFS general substrate transporter like domains"/>
    <property type="match status" value="1"/>
</dbReference>
<dbReference type="Pfam" id="PF13347">
    <property type="entry name" value="MFS_2"/>
    <property type="match status" value="1"/>
</dbReference>
<dbReference type="GO" id="GO:0008643">
    <property type="term" value="P:carbohydrate transport"/>
    <property type="evidence" value="ECO:0007669"/>
    <property type="project" value="InterPro"/>
</dbReference>
<feature type="transmembrane region" description="Helical" evidence="8">
    <location>
        <begin position="183"/>
        <end position="203"/>
    </location>
</feature>
<dbReference type="PANTHER" id="PTHR11328:SF24">
    <property type="entry name" value="MAJOR FACILITATOR SUPERFAMILY (MFS) PROFILE DOMAIN-CONTAINING PROTEIN"/>
    <property type="match status" value="1"/>
</dbReference>
<comment type="similarity">
    <text evidence="2">Belongs to the sodium:galactoside symporter (TC 2.A.2) family.</text>
</comment>
<gene>
    <name evidence="9" type="ORF">M977_02883</name>
</gene>
<feature type="transmembrane region" description="Helical" evidence="8">
    <location>
        <begin position="377"/>
        <end position="397"/>
    </location>
</feature>
<keyword evidence="5 8" id="KW-0812">Transmembrane</keyword>
<evidence type="ECO:0000313" key="9">
    <source>
        <dbReference type="EMBL" id="OAT19647.1"/>
    </source>
</evidence>
<keyword evidence="3" id="KW-0813">Transport</keyword>
<accession>A0A1B7HVF3</accession>
<dbReference type="RefSeq" id="WP_064516230.1">
    <property type="nucleotide sequence ID" value="NZ_LXEP01000028.1"/>
</dbReference>
<evidence type="ECO:0000256" key="4">
    <source>
        <dbReference type="ARBA" id="ARBA00022475"/>
    </source>
</evidence>
<evidence type="ECO:0000256" key="8">
    <source>
        <dbReference type="SAM" id="Phobius"/>
    </source>
</evidence>
<evidence type="ECO:0000256" key="3">
    <source>
        <dbReference type="ARBA" id="ARBA00022448"/>
    </source>
</evidence>
<dbReference type="Proteomes" id="UP000078504">
    <property type="component" value="Unassembled WGS sequence"/>
</dbReference>
<evidence type="ECO:0000256" key="1">
    <source>
        <dbReference type="ARBA" id="ARBA00004651"/>
    </source>
</evidence>
<proteinExistence type="inferred from homology"/>
<dbReference type="InterPro" id="IPR039672">
    <property type="entry name" value="MFS_2"/>
</dbReference>
<evidence type="ECO:0000256" key="7">
    <source>
        <dbReference type="ARBA" id="ARBA00023136"/>
    </source>
</evidence>
<dbReference type="GO" id="GO:0015293">
    <property type="term" value="F:symporter activity"/>
    <property type="evidence" value="ECO:0007669"/>
    <property type="project" value="InterPro"/>
</dbReference>
<keyword evidence="4" id="KW-1003">Cell membrane</keyword>
<evidence type="ECO:0000256" key="5">
    <source>
        <dbReference type="ARBA" id="ARBA00022692"/>
    </source>
</evidence>
<sequence length="477" mass="52626">MSTARKLSAAEKIGFGMGDAACGIVYSSVTMFLTYFYTDIYGLSAAAVGIMFLVTRVLDAITDPLTGLVADRVHTRWGHFRPWLIWFAIPYAVLAVLTFSTPDFGESGKLLYAYITYTLLMLCYTFINIPYCALGGVITTDEKDRLSAQSYRFTISSLAGLVVSVATLFLVDWLGKENKQFGFQATMAIMGTLAVIMLFFCFFSTSERVRPKVETNSSMMDDLRILLANDQWRIVAVITFFSSMAGVMRSAATLYYATYLMLGGIESAAGTAMKSAFVSTSVVGTIIGSIAAGYLAQRYRAVSLFKNINLLLVVIGVVMFFVPPTWLAVVFPLYFLVGFFHQMYQPFKWNMMANAADYGEWKFGRRITGLSFSGNLFALKMGMAVAGAFVGFSLGWFGYQAGNPTQTTLATNGIIGLLTIGPSISYLVLYWLSRFYILDDKMMNQIQRDLAHREQVEEINTPAVTPALISTGANNHG</sequence>
<feature type="transmembrane region" description="Helical" evidence="8">
    <location>
        <begin position="83"/>
        <end position="102"/>
    </location>
</feature>
<dbReference type="AlphaFoldDB" id="A0A1B7HVF3"/>
<dbReference type="InterPro" id="IPR001927">
    <property type="entry name" value="Na/Gal_symport"/>
</dbReference>
<dbReference type="InterPro" id="IPR036259">
    <property type="entry name" value="MFS_trans_sf"/>
</dbReference>
<feature type="transmembrane region" description="Helical" evidence="8">
    <location>
        <begin position="276"/>
        <end position="296"/>
    </location>
</feature>
<keyword evidence="6 8" id="KW-1133">Transmembrane helix</keyword>
<evidence type="ECO:0000256" key="2">
    <source>
        <dbReference type="ARBA" id="ARBA00009617"/>
    </source>
</evidence>
<reference evidence="9 10" key="1">
    <citation type="submission" date="2016-04" db="EMBL/GenBank/DDBJ databases">
        <title>ATOL: Assembling a taxonomically balanced genome-scale reconstruction of the evolutionary history of the Enterobacteriaceae.</title>
        <authorList>
            <person name="Plunkett G.III."/>
            <person name="Neeno-Eckwall E.C."/>
            <person name="Glasner J.D."/>
            <person name="Perna N.T."/>
        </authorList>
    </citation>
    <scope>NUCLEOTIDE SEQUENCE [LARGE SCALE GENOMIC DNA]</scope>
    <source>
        <strain evidence="9 10">ATCC 51604</strain>
    </source>
</reference>
<feature type="transmembrane region" description="Helical" evidence="8">
    <location>
        <begin position="308"/>
        <end position="337"/>
    </location>
</feature>
<evidence type="ECO:0000313" key="10">
    <source>
        <dbReference type="Proteomes" id="UP000078504"/>
    </source>
</evidence>
<organism evidence="9 10">
    <name type="scientific">Buttiauxella gaviniae ATCC 51604</name>
    <dbReference type="NCBI Taxonomy" id="1354253"/>
    <lineage>
        <taxon>Bacteria</taxon>
        <taxon>Pseudomonadati</taxon>
        <taxon>Pseudomonadota</taxon>
        <taxon>Gammaproteobacteria</taxon>
        <taxon>Enterobacterales</taxon>
        <taxon>Enterobacteriaceae</taxon>
        <taxon>Buttiauxella</taxon>
    </lineage>
</organism>
<feature type="transmembrane region" description="Helical" evidence="8">
    <location>
        <begin position="150"/>
        <end position="171"/>
    </location>
</feature>
<dbReference type="EMBL" id="LXEP01000028">
    <property type="protein sequence ID" value="OAT19647.1"/>
    <property type="molecule type" value="Genomic_DNA"/>
</dbReference>
<name>A0A1B7HVF3_9ENTR</name>
<dbReference type="NCBIfam" id="TIGR00792">
    <property type="entry name" value="gph"/>
    <property type="match status" value="1"/>
</dbReference>
<feature type="transmembrane region" description="Helical" evidence="8">
    <location>
        <begin position="409"/>
        <end position="432"/>
    </location>
</feature>
<dbReference type="InterPro" id="IPR018043">
    <property type="entry name" value="Na/Gal_symport_CS"/>
</dbReference>
<feature type="transmembrane region" description="Helical" evidence="8">
    <location>
        <begin position="114"/>
        <end position="138"/>
    </location>
</feature>
<feature type="transmembrane region" description="Helical" evidence="8">
    <location>
        <begin position="43"/>
        <end position="62"/>
    </location>
</feature>
<dbReference type="PATRIC" id="fig|1354253.4.peg.2933"/>
<comment type="caution">
    <text evidence="9">The sequence shown here is derived from an EMBL/GenBank/DDBJ whole genome shotgun (WGS) entry which is preliminary data.</text>
</comment>